<gene>
    <name evidence="1" type="ORF">Klosneuvirus_3_238</name>
</gene>
<accession>A0A1V0SK67</accession>
<protein>
    <submittedName>
        <fullName evidence="1">Uncharacterized protein</fullName>
    </submittedName>
</protein>
<evidence type="ECO:0000313" key="1">
    <source>
        <dbReference type="EMBL" id="ARF12103.1"/>
    </source>
</evidence>
<dbReference type="EMBL" id="KY684110">
    <property type="protein sequence ID" value="ARF12103.1"/>
    <property type="molecule type" value="Genomic_DNA"/>
</dbReference>
<name>A0A1V0SK67_9VIRU</name>
<organism evidence="1">
    <name type="scientific">Klosneuvirus KNV1</name>
    <dbReference type="NCBI Taxonomy" id="1977640"/>
    <lineage>
        <taxon>Viruses</taxon>
        <taxon>Varidnaviria</taxon>
        <taxon>Bamfordvirae</taxon>
        <taxon>Nucleocytoviricota</taxon>
        <taxon>Megaviricetes</taxon>
        <taxon>Imitervirales</taxon>
        <taxon>Mimiviridae</taxon>
        <taxon>Klosneuvirinae</taxon>
        <taxon>Klosneuvirus</taxon>
    </lineage>
</organism>
<proteinExistence type="predicted"/>
<reference evidence="1" key="1">
    <citation type="journal article" date="2017" name="Science">
        <title>Giant viruses with an expanded complement of translation system components.</title>
        <authorList>
            <person name="Schulz F."/>
            <person name="Yutin N."/>
            <person name="Ivanova N.N."/>
            <person name="Ortega D.R."/>
            <person name="Lee T.K."/>
            <person name="Vierheilig J."/>
            <person name="Daims H."/>
            <person name="Horn M."/>
            <person name="Wagner M."/>
            <person name="Jensen G.J."/>
            <person name="Kyrpides N.C."/>
            <person name="Koonin E.V."/>
            <person name="Woyke T."/>
        </authorList>
    </citation>
    <scope>NUCLEOTIDE SEQUENCE</scope>
    <source>
        <strain evidence="1">KNV1</strain>
    </source>
</reference>
<sequence>MTEELYGVSKAGLDLDKINYLEQISISYTKPSVVIYNSNGWFSSFLVDGKTIVETVDIYTYQCQSCANNMNCLHVNAVDDFVIQEMDIFSQWHHMYHELIPKMKGEIDKFKQYMDLYFNTEVMKTQVLEMRFVIKKLRDVVNKI</sequence>